<keyword evidence="2" id="KW-1185">Reference proteome</keyword>
<dbReference type="Proteomes" id="UP001281147">
    <property type="component" value="Unassembled WGS sequence"/>
</dbReference>
<dbReference type="EMBL" id="JAUTXU010000047">
    <property type="protein sequence ID" value="KAK3715722.1"/>
    <property type="molecule type" value="Genomic_DNA"/>
</dbReference>
<protein>
    <submittedName>
        <fullName evidence="1">Uncharacterized protein</fullName>
    </submittedName>
</protein>
<accession>A0ACC3NFG5</accession>
<organism evidence="1 2">
    <name type="scientific">Vermiconidia calcicola</name>
    <dbReference type="NCBI Taxonomy" id="1690605"/>
    <lineage>
        <taxon>Eukaryota</taxon>
        <taxon>Fungi</taxon>
        <taxon>Dikarya</taxon>
        <taxon>Ascomycota</taxon>
        <taxon>Pezizomycotina</taxon>
        <taxon>Dothideomycetes</taxon>
        <taxon>Dothideomycetidae</taxon>
        <taxon>Mycosphaerellales</taxon>
        <taxon>Extremaceae</taxon>
        <taxon>Vermiconidia</taxon>
    </lineage>
</organism>
<proteinExistence type="predicted"/>
<evidence type="ECO:0000313" key="1">
    <source>
        <dbReference type="EMBL" id="KAK3715722.1"/>
    </source>
</evidence>
<sequence>MPFKRVFERNVNRNMQGGEQGPAPNENELGERKIQHPPDSKEPEYEVEDEELSEKKDRPPRFSTLFAPTSHPPQVIERIIESRKKRSGVYLPTPLFVVLAFILFFESTLLFAYTIIGLYNNMPAGILPFGSPYPVGPGCNCSPGTQGINISPNFIMPGANGEVLTVTAYAPLPSTSASTETTSSSSTTTASSPDAAKLLSLLTSAIDPTQPGVVFSTKVVTSTPEQETVTSSTMKTVIAGQPTVTSTKIVDPTDVADAEERRR</sequence>
<evidence type="ECO:0000313" key="2">
    <source>
        <dbReference type="Proteomes" id="UP001281147"/>
    </source>
</evidence>
<comment type="caution">
    <text evidence="1">The sequence shown here is derived from an EMBL/GenBank/DDBJ whole genome shotgun (WGS) entry which is preliminary data.</text>
</comment>
<gene>
    <name evidence="1" type="ORF">LTR37_006947</name>
</gene>
<reference evidence="1" key="1">
    <citation type="submission" date="2023-07" db="EMBL/GenBank/DDBJ databases">
        <title>Black Yeasts Isolated from many extreme environments.</title>
        <authorList>
            <person name="Coleine C."/>
            <person name="Stajich J.E."/>
            <person name="Selbmann L."/>
        </authorList>
    </citation>
    <scope>NUCLEOTIDE SEQUENCE</scope>
    <source>
        <strain evidence="1">CCFEE 5714</strain>
    </source>
</reference>
<name>A0ACC3NFG5_9PEZI</name>